<dbReference type="InterPro" id="IPR046700">
    <property type="entry name" value="DUF6570"/>
</dbReference>
<dbReference type="AlphaFoldDB" id="A0A167R334"/>
<dbReference type="InterPro" id="IPR025476">
    <property type="entry name" value="Helitron_helicase-like"/>
</dbReference>
<dbReference type="EMBL" id="KV417269">
    <property type="protein sequence ID" value="KZP00510.1"/>
    <property type="molecule type" value="Genomic_DNA"/>
</dbReference>
<proteinExistence type="predicted"/>
<organism evidence="3 4">
    <name type="scientific">Calocera viscosa (strain TUFC12733)</name>
    <dbReference type="NCBI Taxonomy" id="1330018"/>
    <lineage>
        <taxon>Eukaryota</taxon>
        <taxon>Fungi</taxon>
        <taxon>Dikarya</taxon>
        <taxon>Basidiomycota</taxon>
        <taxon>Agaricomycotina</taxon>
        <taxon>Dacrymycetes</taxon>
        <taxon>Dacrymycetales</taxon>
        <taxon>Dacrymycetaceae</taxon>
        <taxon>Calocera</taxon>
    </lineage>
</organism>
<evidence type="ECO:0000313" key="3">
    <source>
        <dbReference type="EMBL" id="KZP00510.1"/>
    </source>
</evidence>
<evidence type="ECO:0000259" key="1">
    <source>
        <dbReference type="Pfam" id="PF14214"/>
    </source>
</evidence>
<sequence length="604" mass="66986">MVTPSPSSLDLKRRIINDATETMSVRTQKRYPCGPCGRACTLKDLRSVNVNHIDWSLLRNDTIPHNLNPVSYNFEAYGRALLVPESLSDRTACAGHVSVCSRCWSALQDSRTPDFALCNGYYYAADRVPEPVRSAFVNASVFELMLISRVCGNTVTFKYSNKPRTTDFGRPHGTSQSYMKGNVMVLPQDVLSLNNVLPPGPVDVAKSVVVLCTSNLSRDDHAIRSFKPVQVSPDKVRLLVKFLLEHNPAYSASEAGFDSPCSFSDENCNALVDPEENRQGTARGLPPSVMIGHLTESDPALAATASYDGREFVSSASEVTDSLLVDTVGWTDGDVTNVNYERMKLSALSWCLHGNSFIRSVSGSTSIQDFNCPRLLTWMWPKLDPFGLGSFGCDRFGKTVTLRSQVRHLLSLYNSPFATDSTFAFVCHNIIRKQEIYRTVRFRVKVSERTALLHRLSTVSVDSVCQLEQNLRKNPAYVARSSEERAIQSVVRRLGLTCMDLPGTPAYKLKCRNEVRSMCNVLSTPALYITINPFDRAHPLVRLLSGDELSIDDAVRGDDDTGAFRRSLLAANNPVATATFFRIVMESFIHDVLRYGKDGQGLFG</sequence>
<dbReference type="OrthoDB" id="2738800at2759"/>
<dbReference type="Pfam" id="PF20209">
    <property type="entry name" value="DUF6570"/>
    <property type="match status" value="1"/>
</dbReference>
<accession>A0A167R334</accession>
<keyword evidence="4" id="KW-1185">Reference proteome</keyword>
<evidence type="ECO:0000259" key="2">
    <source>
        <dbReference type="Pfam" id="PF20209"/>
    </source>
</evidence>
<gene>
    <name evidence="3" type="ORF">CALVIDRAFT_475995</name>
</gene>
<protein>
    <submittedName>
        <fullName evidence="3">Uncharacterized protein</fullName>
    </submittedName>
</protein>
<evidence type="ECO:0000313" key="4">
    <source>
        <dbReference type="Proteomes" id="UP000076738"/>
    </source>
</evidence>
<reference evidence="3 4" key="1">
    <citation type="journal article" date="2016" name="Mol. Biol. Evol.">
        <title>Comparative Genomics of Early-Diverging Mushroom-Forming Fungi Provides Insights into the Origins of Lignocellulose Decay Capabilities.</title>
        <authorList>
            <person name="Nagy L.G."/>
            <person name="Riley R."/>
            <person name="Tritt A."/>
            <person name="Adam C."/>
            <person name="Daum C."/>
            <person name="Floudas D."/>
            <person name="Sun H."/>
            <person name="Yadav J.S."/>
            <person name="Pangilinan J."/>
            <person name="Larsson K.H."/>
            <person name="Matsuura K."/>
            <person name="Barry K."/>
            <person name="Labutti K."/>
            <person name="Kuo R."/>
            <person name="Ohm R.A."/>
            <person name="Bhattacharya S.S."/>
            <person name="Shirouzu T."/>
            <person name="Yoshinaga Y."/>
            <person name="Martin F.M."/>
            <person name="Grigoriev I.V."/>
            <person name="Hibbett D.S."/>
        </authorList>
    </citation>
    <scope>NUCLEOTIDE SEQUENCE [LARGE SCALE GENOMIC DNA]</scope>
    <source>
        <strain evidence="3 4">TUFC12733</strain>
    </source>
</reference>
<name>A0A167R334_CALVF</name>
<feature type="domain" description="DUF6570" evidence="2">
    <location>
        <begin position="110"/>
        <end position="254"/>
    </location>
</feature>
<feature type="non-terminal residue" evidence="3">
    <location>
        <position position="604"/>
    </location>
</feature>
<feature type="domain" description="Helitron helicase-like" evidence="1">
    <location>
        <begin position="407"/>
        <end position="597"/>
    </location>
</feature>
<dbReference type="Proteomes" id="UP000076738">
    <property type="component" value="Unassembled WGS sequence"/>
</dbReference>
<dbReference type="STRING" id="1330018.A0A167R334"/>
<dbReference type="Pfam" id="PF14214">
    <property type="entry name" value="Helitron_like_N"/>
    <property type="match status" value="1"/>
</dbReference>